<evidence type="ECO:0000313" key="4">
    <source>
        <dbReference type="Proteomes" id="UP000770785"/>
    </source>
</evidence>
<dbReference type="Pfam" id="PF18962">
    <property type="entry name" value="Por_Secre_tail"/>
    <property type="match status" value="1"/>
</dbReference>
<dbReference type="InterPro" id="IPR006626">
    <property type="entry name" value="PbH1"/>
</dbReference>
<dbReference type="Proteomes" id="UP000770785">
    <property type="component" value="Unassembled WGS sequence"/>
</dbReference>
<protein>
    <recommendedName>
        <fullName evidence="2">Secretion system C-terminal sorting domain-containing protein</fullName>
    </recommendedName>
</protein>
<reference evidence="3 4" key="1">
    <citation type="submission" date="2020-03" db="EMBL/GenBank/DDBJ databases">
        <title>Genomic Encyclopedia of Type Strains, Phase IV (KMG-IV): sequencing the most valuable type-strain genomes for metagenomic binning, comparative biology and taxonomic classification.</title>
        <authorList>
            <person name="Goeker M."/>
        </authorList>
    </citation>
    <scope>NUCLEOTIDE SEQUENCE [LARGE SCALE GENOMIC DNA]</scope>
    <source>
        <strain evidence="3 4">DSM 105096</strain>
    </source>
</reference>
<dbReference type="InterPro" id="IPR012334">
    <property type="entry name" value="Pectin_lyas_fold"/>
</dbReference>
<sequence>MKHFFSIVLLFAYCSGINAQTLANTTWINYFPDGSSLYFHFTLDTLSFSGDGVDYVNVSFYEEDADTLTLRDVIPDFCDNLQIGTYTFSTVNDTADFTLVTDSCLARAFAFDQGVFVKAPGPVTYVKPVTIANNTWKVYRPNGTITYYRFSSDTTSRSSDGVNFEKFSAFKENGDTLIVQDFPPGFCDPSQVGSYTFSIVNDTASFIRLSDICRGRMGAFLGATWVRVPPTGTNDGSSWDKAYTTLHEALENYDAGDEIWVAAGTYLPEIPSSYPDSTRRIFYLHQNASIYGGFNGTETTRDQRDPAANVTVLSGDVNGDDVAGDLDSNRTDNVNNVMAVDTLSTFSVLDGFTVSGGHADEDFPAEISIAGSGIFSTGVLHLNNCTIESNYSLSNNAVNFSEIATAGSSVRNCLFQNNKAGYVIGALGFGFTKDIIIDGCQFIDNEATDAGGALGFFAVSASVRNCLFRGNSSTFDGGAFIAGNFGLRDLEISVTNCAFEENSSTNGGAVHLKLIDGGDNNYHFSNCTFRNNTAVASPNGPSPDGGAMAFAYTAGNPSNDTIMLRDCLLENNTADHNGGGIAYTNSLGTNNYLEVNNSQFVGNTSGGAGGGLFMESTGATEVKVNLTGSVFDDNSSADGAGAVQLYKIGTSTSDSVKVENCLLANNSGGNPGGGKTAAGNFTGGIGMDGAINLSVKSTTIADNDDGGISTAGGNLDIQNTILYNPNSPDFVSASTSTASSLGGNLIGDDTMDDLLTSTDQSSTDPLFEVATFLLSVNSPAVDAGFVTGETPEFDLAGNARIQGGCLDIGAYESPFNAGEGCVTAVREVIVSASALKAFPNPASAQLQLSIANDWRGTLSIQVVNALGQVVHATVAEKHGADFQQRMNIAELPVGTYRLVVSDGAEMMVRAFAKQ</sequence>
<gene>
    <name evidence="3" type="ORF">GGR27_003559</name>
</gene>
<feature type="domain" description="Secretion system C-terminal sorting" evidence="2">
    <location>
        <begin position="838"/>
        <end position="906"/>
    </location>
</feature>
<dbReference type="EMBL" id="JAATJH010000008">
    <property type="protein sequence ID" value="NJC28040.1"/>
    <property type="molecule type" value="Genomic_DNA"/>
</dbReference>
<dbReference type="PANTHER" id="PTHR11319:SF35">
    <property type="entry name" value="OUTER MEMBRANE PROTEIN PMPC-RELATED"/>
    <property type="match status" value="1"/>
</dbReference>
<keyword evidence="1" id="KW-0732">Signal</keyword>
<feature type="signal peptide" evidence="1">
    <location>
        <begin position="1"/>
        <end position="19"/>
    </location>
</feature>
<dbReference type="SMART" id="SM00710">
    <property type="entry name" value="PbH1"/>
    <property type="match status" value="7"/>
</dbReference>
<keyword evidence="4" id="KW-1185">Reference proteome</keyword>
<evidence type="ECO:0000313" key="3">
    <source>
        <dbReference type="EMBL" id="NJC28040.1"/>
    </source>
</evidence>
<dbReference type="RefSeq" id="WP_168039710.1">
    <property type="nucleotide sequence ID" value="NZ_JAATJH010000008.1"/>
</dbReference>
<dbReference type="InterPro" id="IPR026444">
    <property type="entry name" value="Secre_tail"/>
</dbReference>
<accession>A0ABX0XFX7</accession>
<dbReference type="Gene3D" id="2.160.20.10">
    <property type="entry name" value="Single-stranded right-handed beta-helix, Pectin lyase-like"/>
    <property type="match status" value="1"/>
</dbReference>
<name>A0ABX0XFX7_9BACT</name>
<dbReference type="PANTHER" id="PTHR11319">
    <property type="entry name" value="G PROTEIN-COUPLED RECEPTOR-RELATED"/>
    <property type="match status" value="1"/>
</dbReference>
<dbReference type="NCBIfam" id="NF041518">
    <property type="entry name" value="choice_anch_Q"/>
    <property type="match status" value="1"/>
</dbReference>
<dbReference type="InterPro" id="IPR059226">
    <property type="entry name" value="Choice_anch_Q_dom"/>
</dbReference>
<feature type="chain" id="PRO_5046521650" description="Secretion system C-terminal sorting domain-containing protein" evidence="1">
    <location>
        <begin position="20"/>
        <end position="914"/>
    </location>
</feature>
<comment type="caution">
    <text evidence="3">The sequence shown here is derived from an EMBL/GenBank/DDBJ whole genome shotgun (WGS) entry which is preliminary data.</text>
</comment>
<evidence type="ECO:0000259" key="2">
    <source>
        <dbReference type="Pfam" id="PF18962"/>
    </source>
</evidence>
<organism evidence="3 4">
    <name type="scientific">Neolewinella antarctica</name>
    <dbReference type="NCBI Taxonomy" id="442734"/>
    <lineage>
        <taxon>Bacteria</taxon>
        <taxon>Pseudomonadati</taxon>
        <taxon>Bacteroidota</taxon>
        <taxon>Saprospiria</taxon>
        <taxon>Saprospirales</taxon>
        <taxon>Lewinellaceae</taxon>
        <taxon>Neolewinella</taxon>
    </lineage>
</organism>
<proteinExistence type="predicted"/>
<dbReference type="InterPro" id="IPR011050">
    <property type="entry name" value="Pectin_lyase_fold/virulence"/>
</dbReference>
<dbReference type="SUPFAM" id="SSF51126">
    <property type="entry name" value="Pectin lyase-like"/>
    <property type="match status" value="2"/>
</dbReference>
<evidence type="ECO:0000256" key="1">
    <source>
        <dbReference type="SAM" id="SignalP"/>
    </source>
</evidence>